<keyword evidence="13" id="KW-0961">Cell wall biogenesis/degradation</keyword>
<feature type="signal peptide" evidence="19">
    <location>
        <begin position="1"/>
        <end position="18"/>
    </location>
</feature>
<proteinExistence type="inferred from homology"/>
<comment type="similarity">
    <text evidence="14">Belongs to the glycosyl hydrolase 16 family. CRH1 subfamily.</text>
</comment>
<dbReference type="OrthoDB" id="4781at2759"/>
<evidence type="ECO:0000256" key="3">
    <source>
        <dbReference type="ARBA" id="ARBA00022475"/>
    </source>
</evidence>
<evidence type="ECO:0000256" key="13">
    <source>
        <dbReference type="ARBA" id="ARBA00023316"/>
    </source>
</evidence>
<feature type="chain" id="PRO_5040964481" description="Crh-like protein" evidence="19">
    <location>
        <begin position="19"/>
        <end position="399"/>
    </location>
</feature>
<accession>A0A9W9PBV0</accession>
<protein>
    <recommendedName>
        <fullName evidence="16">Crh-like protein</fullName>
        <ecNumber evidence="16">3.2.-.-</ecNumber>
    </recommendedName>
</protein>
<evidence type="ECO:0000256" key="7">
    <source>
        <dbReference type="ARBA" id="ARBA00022729"/>
    </source>
</evidence>
<dbReference type="SUPFAM" id="SSF49899">
    <property type="entry name" value="Concanavalin A-like lectins/glucanases"/>
    <property type="match status" value="1"/>
</dbReference>
<keyword evidence="5" id="KW-0328">Glycosyltransferase</keyword>
<comment type="subcellular location">
    <subcellularLocation>
        <location evidence="2">Cell membrane</location>
        <topology evidence="2">Lipid-anchor</topology>
        <topology evidence="2">GPI-anchor</topology>
    </subcellularLocation>
</comment>
<evidence type="ECO:0000313" key="22">
    <source>
        <dbReference type="Proteomes" id="UP001147733"/>
    </source>
</evidence>
<evidence type="ECO:0000256" key="15">
    <source>
        <dbReference type="ARBA" id="ARBA00093308"/>
    </source>
</evidence>
<keyword evidence="9 16" id="KW-0472">Membrane</keyword>
<evidence type="ECO:0000256" key="6">
    <source>
        <dbReference type="ARBA" id="ARBA00022679"/>
    </source>
</evidence>
<dbReference type="GO" id="GO:0009277">
    <property type="term" value="C:fungal-type cell wall"/>
    <property type="evidence" value="ECO:0007669"/>
    <property type="project" value="UniProtKB-ARBA"/>
</dbReference>
<evidence type="ECO:0000256" key="12">
    <source>
        <dbReference type="ARBA" id="ARBA00023295"/>
    </source>
</evidence>
<comment type="caution">
    <text evidence="21">The sequence shown here is derived from an EMBL/GenBank/DDBJ whole genome shotgun (WGS) entry which is preliminary data.</text>
</comment>
<dbReference type="Pfam" id="PF00722">
    <property type="entry name" value="Glyco_hydro_16"/>
    <property type="match status" value="1"/>
</dbReference>
<dbReference type="GO" id="GO:0008843">
    <property type="term" value="F:endochitinase activity"/>
    <property type="evidence" value="ECO:0007669"/>
    <property type="project" value="UniProtKB-EC"/>
</dbReference>
<dbReference type="PANTHER" id="PTHR10963">
    <property type="entry name" value="GLYCOSYL HYDROLASE-RELATED"/>
    <property type="match status" value="1"/>
</dbReference>
<evidence type="ECO:0000256" key="18">
    <source>
        <dbReference type="SAM" id="MobiDB-lite"/>
    </source>
</evidence>
<reference evidence="21" key="2">
    <citation type="journal article" date="2023" name="IMA Fungus">
        <title>Comparative genomic study of the Penicillium genus elucidates a diverse pangenome and 15 lateral gene transfer events.</title>
        <authorList>
            <person name="Petersen C."/>
            <person name="Sorensen T."/>
            <person name="Nielsen M.R."/>
            <person name="Sondergaard T.E."/>
            <person name="Sorensen J.L."/>
            <person name="Fitzpatrick D.A."/>
            <person name="Frisvad J.C."/>
            <person name="Nielsen K.L."/>
        </authorList>
    </citation>
    <scope>NUCLEOTIDE SEQUENCE</scope>
    <source>
        <strain evidence="21">IBT 23319</strain>
    </source>
</reference>
<keyword evidence="8 16" id="KW-0378">Hydrolase</keyword>
<keyword evidence="10" id="KW-0325">Glycoprotein</keyword>
<evidence type="ECO:0000256" key="16">
    <source>
        <dbReference type="PIRNR" id="PIRNR037299"/>
    </source>
</evidence>
<keyword evidence="12" id="KW-0326">Glycosidase</keyword>
<evidence type="ECO:0000313" key="21">
    <source>
        <dbReference type="EMBL" id="KAJ5241574.1"/>
    </source>
</evidence>
<dbReference type="GO" id="GO:0098552">
    <property type="term" value="C:side of membrane"/>
    <property type="evidence" value="ECO:0007669"/>
    <property type="project" value="UniProtKB-KW"/>
</dbReference>
<dbReference type="GO" id="GO:0031505">
    <property type="term" value="P:fungal-type cell wall organization"/>
    <property type="evidence" value="ECO:0007669"/>
    <property type="project" value="TreeGrafter"/>
</dbReference>
<evidence type="ECO:0000256" key="4">
    <source>
        <dbReference type="ARBA" id="ARBA00022622"/>
    </source>
</evidence>
<evidence type="ECO:0000259" key="20">
    <source>
        <dbReference type="PROSITE" id="PS51762"/>
    </source>
</evidence>
<comment type="catalytic activity">
    <reaction evidence="1">
        <text>Random endo-hydrolysis of N-acetyl-beta-D-glucosaminide (1-&gt;4)-beta-linkages in chitin and chitodextrins.</text>
        <dbReference type="EC" id="3.2.1.14"/>
    </reaction>
</comment>
<evidence type="ECO:0000256" key="2">
    <source>
        <dbReference type="ARBA" id="ARBA00004609"/>
    </source>
</evidence>
<evidence type="ECO:0000256" key="17">
    <source>
        <dbReference type="PIRSR" id="PIRSR037299-1"/>
    </source>
</evidence>
<keyword evidence="6" id="KW-0808">Transferase</keyword>
<feature type="region of interest" description="Disordered" evidence="18">
    <location>
        <begin position="338"/>
        <end position="376"/>
    </location>
</feature>
<gene>
    <name evidence="21" type="ORF">N7469_003165</name>
</gene>
<dbReference type="PIRSF" id="PIRSF037299">
    <property type="entry name" value="Glycosidase_CRH1_prd"/>
    <property type="match status" value="1"/>
</dbReference>
<feature type="active site" description="Proton donor" evidence="17">
    <location>
        <position position="166"/>
    </location>
</feature>
<dbReference type="GeneID" id="81381252"/>
<keyword evidence="11" id="KW-0449">Lipoprotein</keyword>
<feature type="domain" description="GH16" evidence="20">
    <location>
        <begin position="77"/>
        <end position="278"/>
    </location>
</feature>
<dbReference type="EC" id="3.2.-.-" evidence="16"/>
<evidence type="ECO:0000256" key="1">
    <source>
        <dbReference type="ARBA" id="ARBA00000822"/>
    </source>
</evidence>
<evidence type="ECO:0000256" key="10">
    <source>
        <dbReference type="ARBA" id="ARBA00023180"/>
    </source>
</evidence>
<dbReference type="InterPro" id="IPR000757">
    <property type="entry name" value="Beta-glucanase-like"/>
</dbReference>
<keyword evidence="7 19" id="KW-0732">Signal</keyword>
<dbReference type="RefSeq" id="XP_056504579.1">
    <property type="nucleotide sequence ID" value="XM_056642085.1"/>
</dbReference>
<evidence type="ECO:0000256" key="11">
    <source>
        <dbReference type="ARBA" id="ARBA00023288"/>
    </source>
</evidence>
<keyword evidence="4" id="KW-0336">GPI-anchor</keyword>
<dbReference type="InterPro" id="IPR013320">
    <property type="entry name" value="ConA-like_dom_sf"/>
</dbReference>
<dbReference type="GO" id="GO:0005886">
    <property type="term" value="C:plasma membrane"/>
    <property type="evidence" value="ECO:0007669"/>
    <property type="project" value="UniProtKB-SubCell"/>
</dbReference>
<feature type="compositionally biased region" description="Low complexity" evidence="18">
    <location>
        <begin position="344"/>
        <end position="367"/>
    </location>
</feature>
<evidence type="ECO:0000256" key="5">
    <source>
        <dbReference type="ARBA" id="ARBA00022676"/>
    </source>
</evidence>
<dbReference type="InterPro" id="IPR050546">
    <property type="entry name" value="Glycosyl_Hydrlase_16"/>
</dbReference>
<dbReference type="PANTHER" id="PTHR10963:SF22">
    <property type="entry name" value="GLYCOSIDASE CRH2-RELATED"/>
    <property type="match status" value="1"/>
</dbReference>
<dbReference type="FunFam" id="2.60.120.200:FF:000159">
    <property type="entry name" value="Glycosidase"/>
    <property type="match status" value="1"/>
</dbReference>
<dbReference type="GO" id="GO:0016757">
    <property type="term" value="F:glycosyltransferase activity"/>
    <property type="evidence" value="ECO:0007669"/>
    <property type="project" value="UniProtKB-KW"/>
</dbReference>
<comment type="function">
    <text evidence="15">Dual chitinase/transglycosylase that plays a role in cell wall architecture. Chitinase and transglycosylase activities are coupled. Required for the polysaccharide cross-linking at the septa and the cell wall. More specifically, transfers chitin to 1,6-beta-glucan in the cell wall.</text>
</comment>
<keyword evidence="3" id="KW-1003">Cell membrane</keyword>
<dbReference type="InterPro" id="IPR017168">
    <property type="entry name" value="CHR-like"/>
</dbReference>
<dbReference type="Gene3D" id="2.60.120.200">
    <property type="match status" value="1"/>
</dbReference>
<evidence type="ECO:0000256" key="9">
    <source>
        <dbReference type="ARBA" id="ARBA00023136"/>
    </source>
</evidence>
<dbReference type="Proteomes" id="UP001147733">
    <property type="component" value="Unassembled WGS sequence"/>
</dbReference>
<evidence type="ECO:0000256" key="8">
    <source>
        <dbReference type="ARBA" id="ARBA00022801"/>
    </source>
</evidence>
<evidence type="ECO:0000256" key="19">
    <source>
        <dbReference type="SAM" id="SignalP"/>
    </source>
</evidence>
<sequence>MHWALVFLTGLLVQFTWGASEFKAPSCSGTKLCPIEYPCCSQGTCGTGTYCLGGCDPLESYSLEACTPKAIGQNRTFAWPNLDKAASNTKYLGNASASDWEYSGKPKLEDGNIVLTMPKNSVGTLLSSTHYIWYGKIAADVKSSRGKGVVTGFILMSDVKDEIDFEWVGSDLEKVQSNFYFQGITNYTNGVKHAIKGPDTYTGWHHYEIDWTPEAIRWSVDGNVVRSLTKKSTWNATCKRYEYPQTPSRMQLSLWPAGRASNAKGTIDWAGGEINWDSENIKDHGYYSASFANITMHSYDPPSGSGDGHRSYVYVNKDGLESSVRITNNDTVLPDMGHTGLNMASASHSKSASSTSEASSATATSQSDEFVQDEKNGASRRTSSTIYLTILGLVFSIFF</sequence>
<dbReference type="GO" id="GO:0005975">
    <property type="term" value="P:carbohydrate metabolic process"/>
    <property type="evidence" value="ECO:0007669"/>
    <property type="project" value="InterPro"/>
</dbReference>
<name>A0A9W9PBV0_PENCI</name>
<organism evidence="21 22">
    <name type="scientific">Penicillium citrinum</name>
    <dbReference type="NCBI Taxonomy" id="5077"/>
    <lineage>
        <taxon>Eukaryota</taxon>
        <taxon>Fungi</taxon>
        <taxon>Dikarya</taxon>
        <taxon>Ascomycota</taxon>
        <taxon>Pezizomycotina</taxon>
        <taxon>Eurotiomycetes</taxon>
        <taxon>Eurotiomycetidae</taxon>
        <taxon>Eurotiales</taxon>
        <taxon>Aspergillaceae</taxon>
        <taxon>Penicillium</taxon>
    </lineage>
</organism>
<keyword evidence="22" id="KW-1185">Reference proteome</keyword>
<dbReference type="EMBL" id="JAPQKT010000002">
    <property type="protein sequence ID" value="KAJ5241574.1"/>
    <property type="molecule type" value="Genomic_DNA"/>
</dbReference>
<dbReference type="AlphaFoldDB" id="A0A9W9PBV0"/>
<evidence type="ECO:0000256" key="14">
    <source>
        <dbReference type="ARBA" id="ARBA00038074"/>
    </source>
</evidence>
<reference evidence="21" key="1">
    <citation type="submission" date="2022-11" db="EMBL/GenBank/DDBJ databases">
        <authorList>
            <person name="Petersen C."/>
        </authorList>
    </citation>
    <scope>NUCLEOTIDE SEQUENCE</scope>
    <source>
        <strain evidence="21">IBT 23319</strain>
    </source>
</reference>
<dbReference type="CDD" id="cd02183">
    <property type="entry name" value="GH16_fungal_CRH1_transglycosylase"/>
    <property type="match status" value="1"/>
</dbReference>
<feature type="active site" description="Nucleophile" evidence="17">
    <location>
        <position position="162"/>
    </location>
</feature>
<dbReference type="PROSITE" id="PS51762">
    <property type="entry name" value="GH16_2"/>
    <property type="match status" value="1"/>
</dbReference>